<comment type="caution">
    <text evidence="2">The sequence shown here is derived from an EMBL/GenBank/DDBJ whole genome shotgun (WGS) entry which is preliminary data.</text>
</comment>
<keyword evidence="1" id="KW-0472">Membrane</keyword>
<dbReference type="Proteomes" id="UP000289132">
    <property type="component" value="Unassembled WGS sequence"/>
</dbReference>
<reference evidence="2 3" key="1">
    <citation type="submission" date="2017-10" db="EMBL/GenBank/DDBJ databases">
        <title>Genomics of the genus Arcobacter.</title>
        <authorList>
            <person name="Perez-Cataluna A."/>
            <person name="Figueras M.J."/>
        </authorList>
    </citation>
    <scope>NUCLEOTIDE SEQUENCE [LARGE SCALE GENOMIC DNA]</scope>
    <source>
        <strain evidence="2 3">LMG 25534</strain>
    </source>
</reference>
<sequence length="54" mass="6234">MNFIFNFLDKLTKMGAYLSAFLIVALVLLILTEIFIRSFFDLSTMIADEYSGYL</sequence>
<dbReference type="EMBL" id="PDKD01000235">
    <property type="protein sequence ID" value="RXJ84037.1"/>
    <property type="molecule type" value="Genomic_DNA"/>
</dbReference>
<accession>A0ABY0EU74</accession>
<keyword evidence="1" id="KW-1133">Transmembrane helix</keyword>
<gene>
    <name evidence="2" type="ORF">CRU87_10940</name>
</gene>
<organism evidence="2 3">
    <name type="scientific">Aliarcobacter trophiarum LMG 25534</name>
    <dbReference type="NCBI Taxonomy" id="1032241"/>
    <lineage>
        <taxon>Bacteria</taxon>
        <taxon>Pseudomonadati</taxon>
        <taxon>Campylobacterota</taxon>
        <taxon>Epsilonproteobacteria</taxon>
        <taxon>Campylobacterales</taxon>
        <taxon>Arcobacteraceae</taxon>
        <taxon>Aliarcobacter</taxon>
    </lineage>
</organism>
<evidence type="ECO:0000313" key="3">
    <source>
        <dbReference type="Proteomes" id="UP000289132"/>
    </source>
</evidence>
<evidence type="ECO:0000256" key="1">
    <source>
        <dbReference type="SAM" id="Phobius"/>
    </source>
</evidence>
<feature type="non-terminal residue" evidence="2">
    <location>
        <position position="54"/>
    </location>
</feature>
<evidence type="ECO:0000313" key="2">
    <source>
        <dbReference type="EMBL" id="RXJ84037.1"/>
    </source>
</evidence>
<name>A0ABY0EU74_9BACT</name>
<keyword evidence="1" id="KW-0812">Transmembrane</keyword>
<keyword evidence="3" id="KW-1185">Reference proteome</keyword>
<protein>
    <submittedName>
        <fullName evidence="2">C4-dicarboxylate ABC transporter permease</fullName>
    </submittedName>
</protein>
<proteinExistence type="predicted"/>
<feature type="transmembrane region" description="Helical" evidence="1">
    <location>
        <begin position="16"/>
        <end position="36"/>
    </location>
</feature>